<evidence type="ECO:0000256" key="2">
    <source>
        <dbReference type="ARBA" id="ARBA00022692"/>
    </source>
</evidence>
<dbReference type="InterPro" id="IPR000537">
    <property type="entry name" value="UbiA_prenyltransferase"/>
</dbReference>
<dbReference type="AlphaFoldDB" id="A0A2W6NK63"/>
<organism evidence="6 7">
    <name type="scientific">Paenibacillus silvae</name>
    <dbReference type="NCBI Taxonomy" id="1325358"/>
    <lineage>
        <taxon>Bacteria</taxon>
        <taxon>Bacillati</taxon>
        <taxon>Bacillota</taxon>
        <taxon>Bacilli</taxon>
        <taxon>Bacillales</taxon>
        <taxon>Paenibacillaceae</taxon>
        <taxon>Paenibacillus</taxon>
    </lineage>
</organism>
<keyword evidence="3 5" id="KW-1133">Transmembrane helix</keyword>
<dbReference type="Gene3D" id="1.10.357.140">
    <property type="entry name" value="UbiA prenyltransferase"/>
    <property type="match status" value="1"/>
</dbReference>
<evidence type="ECO:0000256" key="3">
    <source>
        <dbReference type="ARBA" id="ARBA00022989"/>
    </source>
</evidence>
<feature type="transmembrane region" description="Helical" evidence="5">
    <location>
        <begin position="225"/>
        <end position="247"/>
    </location>
</feature>
<name>A0A2W6NK63_9BACL</name>
<dbReference type="CDD" id="cd13963">
    <property type="entry name" value="PT_UbiA_2"/>
    <property type="match status" value="1"/>
</dbReference>
<dbReference type="Pfam" id="PF01040">
    <property type="entry name" value="UbiA"/>
    <property type="match status" value="1"/>
</dbReference>
<gene>
    <name evidence="6" type="ORF">DN757_08395</name>
</gene>
<protein>
    <submittedName>
        <fullName evidence="6">Decaprenyl-phosphate phosphoribosyltransferase</fullName>
        <ecNumber evidence="6">2.4.2.45</ecNumber>
    </submittedName>
</protein>
<dbReference type="EMBL" id="QKWW01000023">
    <property type="protein sequence ID" value="PZT56129.1"/>
    <property type="molecule type" value="Genomic_DNA"/>
</dbReference>
<dbReference type="GO" id="GO:0016765">
    <property type="term" value="F:transferase activity, transferring alkyl or aryl (other than methyl) groups"/>
    <property type="evidence" value="ECO:0007669"/>
    <property type="project" value="InterPro"/>
</dbReference>
<feature type="transmembrane region" description="Helical" evidence="5">
    <location>
        <begin position="113"/>
        <end position="142"/>
    </location>
</feature>
<feature type="transmembrane region" description="Helical" evidence="5">
    <location>
        <begin position="253"/>
        <end position="270"/>
    </location>
</feature>
<dbReference type="RefSeq" id="WP_111269817.1">
    <property type="nucleotide sequence ID" value="NZ_QKWW01000023.1"/>
</dbReference>
<dbReference type="PANTHER" id="PTHR11048">
    <property type="entry name" value="PRENYLTRANSFERASES"/>
    <property type="match status" value="1"/>
</dbReference>
<keyword evidence="2 5" id="KW-0812">Transmembrane</keyword>
<comment type="subcellular location">
    <subcellularLocation>
        <location evidence="1">Membrane</location>
        <topology evidence="1">Multi-pass membrane protein</topology>
    </subcellularLocation>
</comment>
<dbReference type="InterPro" id="IPR044878">
    <property type="entry name" value="UbiA_sf"/>
</dbReference>
<evidence type="ECO:0000256" key="4">
    <source>
        <dbReference type="ARBA" id="ARBA00023136"/>
    </source>
</evidence>
<keyword evidence="6" id="KW-0328">Glycosyltransferase</keyword>
<evidence type="ECO:0000256" key="5">
    <source>
        <dbReference type="SAM" id="Phobius"/>
    </source>
</evidence>
<feature type="transmembrane region" description="Helical" evidence="5">
    <location>
        <begin position="291"/>
        <end position="310"/>
    </location>
</feature>
<feature type="transmembrane region" description="Helical" evidence="5">
    <location>
        <begin position="154"/>
        <end position="174"/>
    </location>
</feature>
<dbReference type="NCBIfam" id="NF008977">
    <property type="entry name" value="PRK12324.1-2"/>
    <property type="match status" value="1"/>
</dbReference>
<feature type="transmembrane region" description="Helical" evidence="5">
    <location>
        <begin position="62"/>
        <end position="80"/>
    </location>
</feature>
<dbReference type="GO" id="GO:0009247">
    <property type="term" value="P:glycolipid biosynthetic process"/>
    <property type="evidence" value="ECO:0007669"/>
    <property type="project" value="TreeGrafter"/>
</dbReference>
<comment type="caution">
    <text evidence="6">The sequence shown here is derived from an EMBL/GenBank/DDBJ whole genome shotgun (WGS) entry which is preliminary data.</text>
</comment>
<evidence type="ECO:0000313" key="7">
    <source>
        <dbReference type="Proteomes" id="UP000249204"/>
    </source>
</evidence>
<proteinExistence type="predicted"/>
<keyword evidence="4 5" id="KW-0472">Membrane</keyword>
<dbReference type="PANTHER" id="PTHR11048:SF5">
    <property type="entry name" value="DECAPRENYL-PHOSPHATE PHOSPHORIBOSYLTRANSFERASE"/>
    <property type="match status" value="1"/>
</dbReference>
<evidence type="ECO:0000313" key="6">
    <source>
        <dbReference type="EMBL" id="PZT56129.1"/>
    </source>
</evidence>
<reference evidence="6 7" key="1">
    <citation type="submission" date="2018-06" db="EMBL/GenBank/DDBJ databases">
        <title>Isolation of heavy metals resistant Paenibacillus silvae NC2 from Gold-Copper mine in ZiJin, China.</title>
        <authorList>
            <person name="Xu J."/>
            <person name="Mazhar H.S."/>
            <person name="Rensing C."/>
        </authorList>
    </citation>
    <scope>NUCLEOTIDE SEQUENCE [LARGE SCALE GENOMIC DNA]</scope>
    <source>
        <strain evidence="6 7">NC2</strain>
    </source>
</reference>
<dbReference type="EC" id="2.4.2.45" evidence="6"/>
<evidence type="ECO:0000256" key="1">
    <source>
        <dbReference type="ARBA" id="ARBA00004141"/>
    </source>
</evidence>
<dbReference type="GO" id="GO:0016757">
    <property type="term" value="F:glycosyltransferase activity"/>
    <property type="evidence" value="ECO:0007669"/>
    <property type="project" value="UniProtKB-KW"/>
</dbReference>
<keyword evidence="6" id="KW-0808">Transferase</keyword>
<dbReference type="InterPro" id="IPR039653">
    <property type="entry name" value="Prenyltransferase"/>
</dbReference>
<sequence>MNREKIIHSVPILGSASAPLQKSKRIKPLLRLLRVHHWTKNAFVFSGLLLSFNHLSIQMIQLTLVQFLLFCGISSSVYILNDMVDIEKDRRHPVKKFRPLASGDIKVSHALTILILLCPCVLVLSFLVNSTFGAIILIYFILNVSYSFKLKEFVIIDVLIISIGFVLRSLSGCLTTGDEIPIWFLLSVAFLTLFLGFNKRKKEILTLSGQTQNTRKILSEYSIGLINEMLPMLTSCTVVAYACFSIFEANSRYMIATLPIAVYGIFRYQYLLSKTDLGERPEMIVLRDRPIRFAVLLWVIVYISLQSNLFI</sequence>
<feature type="transmembrane region" description="Helical" evidence="5">
    <location>
        <begin position="180"/>
        <end position="197"/>
    </location>
</feature>
<accession>A0A2W6NK63</accession>
<dbReference type="GO" id="GO:0005886">
    <property type="term" value="C:plasma membrane"/>
    <property type="evidence" value="ECO:0007669"/>
    <property type="project" value="TreeGrafter"/>
</dbReference>
<dbReference type="Proteomes" id="UP000249204">
    <property type="component" value="Unassembled WGS sequence"/>
</dbReference>